<comment type="caution">
    <text evidence="1">The sequence shown here is derived from an EMBL/GenBank/DDBJ whole genome shotgun (WGS) entry which is preliminary data.</text>
</comment>
<organism evidence="1 2">
    <name type="scientific">Robertmurraya mangrovi</name>
    <dbReference type="NCBI Taxonomy" id="3098077"/>
    <lineage>
        <taxon>Bacteria</taxon>
        <taxon>Bacillati</taxon>
        <taxon>Bacillota</taxon>
        <taxon>Bacilli</taxon>
        <taxon>Bacillales</taxon>
        <taxon>Bacillaceae</taxon>
        <taxon>Robertmurraya</taxon>
    </lineage>
</organism>
<proteinExistence type="predicted"/>
<protein>
    <submittedName>
        <fullName evidence="1">Uncharacterized protein</fullName>
    </submittedName>
</protein>
<dbReference type="EMBL" id="JAXOFX010000013">
    <property type="protein sequence ID" value="MDZ5473452.1"/>
    <property type="molecule type" value="Genomic_DNA"/>
</dbReference>
<evidence type="ECO:0000313" key="1">
    <source>
        <dbReference type="EMBL" id="MDZ5473452.1"/>
    </source>
</evidence>
<sequence length="43" mass="4812">MIVYVTYAILTLGVNTHADGFNQMVLLKQFLVKDEMSGGNQNH</sequence>
<name>A0ABU5J277_9BACI</name>
<accession>A0ABU5J277</accession>
<dbReference type="Proteomes" id="UP001290455">
    <property type="component" value="Unassembled WGS sequence"/>
</dbReference>
<keyword evidence="2" id="KW-1185">Reference proteome</keyword>
<reference evidence="1 2" key="1">
    <citation type="submission" date="2023-11" db="EMBL/GenBank/DDBJ databases">
        <title>Bacillus jintuensis, isolated from a mudflat on the Beibu Gulf coast.</title>
        <authorList>
            <person name="Li M."/>
        </authorList>
    </citation>
    <scope>NUCLEOTIDE SEQUENCE [LARGE SCALE GENOMIC DNA]</scope>
    <source>
        <strain evidence="1 2">31A1R</strain>
    </source>
</reference>
<gene>
    <name evidence="1" type="ORF">SM124_17195</name>
</gene>
<evidence type="ECO:0000313" key="2">
    <source>
        <dbReference type="Proteomes" id="UP001290455"/>
    </source>
</evidence>